<comment type="similarity">
    <text evidence="2">Belongs to the CDP-alcohol phosphatidyltransferase class-I family.</text>
</comment>
<evidence type="ECO:0000256" key="1">
    <source>
        <dbReference type="ARBA" id="ARBA00022679"/>
    </source>
</evidence>
<name>A0A844G1R7_9BACT</name>
<dbReference type="InterPro" id="IPR048254">
    <property type="entry name" value="CDP_ALCOHOL_P_TRANSF_CS"/>
</dbReference>
<dbReference type="Gene3D" id="1.20.120.1760">
    <property type="match status" value="1"/>
</dbReference>
<gene>
    <name evidence="4" type="ORF">FYJ85_06020</name>
</gene>
<evidence type="ECO:0008006" key="6">
    <source>
        <dbReference type="Google" id="ProtNLM"/>
    </source>
</evidence>
<evidence type="ECO:0000313" key="4">
    <source>
        <dbReference type="EMBL" id="MST96601.1"/>
    </source>
</evidence>
<keyword evidence="3" id="KW-0812">Transmembrane</keyword>
<dbReference type="Proteomes" id="UP000435649">
    <property type="component" value="Unassembled WGS sequence"/>
</dbReference>
<dbReference type="InterPro" id="IPR043130">
    <property type="entry name" value="CDP-OH_PTrfase_TM_dom"/>
</dbReference>
<dbReference type="EMBL" id="VUNS01000004">
    <property type="protein sequence ID" value="MST96601.1"/>
    <property type="molecule type" value="Genomic_DNA"/>
</dbReference>
<feature type="transmembrane region" description="Helical" evidence="3">
    <location>
        <begin position="183"/>
        <end position="203"/>
    </location>
</feature>
<feature type="transmembrane region" description="Helical" evidence="3">
    <location>
        <begin position="50"/>
        <end position="69"/>
    </location>
</feature>
<dbReference type="GO" id="GO:0008654">
    <property type="term" value="P:phospholipid biosynthetic process"/>
    <property type="evidence" value="ECO:0007669"/>
    <property type="project" value="InterPro"/>
</dbReference>
<keyword evidence="5" id="KW-1185">Reference proteome</keyword>
<feature type="transmembrane region" description="Helical" evidence="3">
    <location>
        <begin position="157"/>
        <end position="177"/>
    </location>
</feature>
<feature type="transmembrane region" description="Helical" evidence="3">
    <location>
        <begin position="90"/>
        <end position="111"/>
    </location>
</feature>
<evidence type="ECO:0000256" key="3">
    <source>
        <dbReference type="SAM" id="Phobius"/>
    </source>
</evidence>
<dbReference type="GO" id="GO:0016020">
    <property type="term" value="C:membrane"/>
    <property type="evidence" value="ECO:0007669"/>
    <property type="project" value="InterPro"/>
</dbReference>
<reference evidence="4 5" key="1">
    <citation type="submission" date="2019-08" db="EMBL/GenBank/DDBJ databases">
        <title>In-depth cultivation of the pig gut microbiome towards novel bacterial diversity and tailored functional studies.</title>
        <authorList>
            <person name="Wylensek D."/>
            <person name="Hitch T.C.A."/>
            <person name="Clavel T."/>
        </authorList>
    </citation>
    <scope>NUCLEOTIDE SEQUENCE [LARGE SCALE GENOMIC DNA]</scope>
    <source>
        <strain evidence="4 5">BBE-744-WT-12</strain>
    </source>
</reference>
<keyword evidence="1 2" id="KW-0808">Transferase</keyword>
<keyword evidence="3" id="KW-0472">Membrane</keyword>
<organism evidence="4 5">
    <name type="scientific">Victivallis lenta</name>
    <dbReference type="NCBI Taxonomy" id="2606640"/>
    <lineage>
        <taxon>Bacteria</taxon>
        <taxon>Pseudomonadati</taxon>
        <taxon>Lentisphaerota</taxon>
        <taxon>Lentisphaeria</taxon>
        <taxon>Victivallales</taxon>
        <taxon>Victivallaceae</taxon>
        <taxon>Victivallis</taxon>
    </lineage>
</organism>
<proteinExistence type="inferred from homology"/>
<sequence length="277" mass="30259">MKRRFRDMLQANKWLKYVPNSLTLCNSLCGFLAILITLRAYEARTVEDSLTVFFSCAVIICCAMIFDSLDGLAARIFNAASMHGVQMDSLADMVTFGVAPATLVAIMTHSLRAPSNIGRTEEVLIYLLCSVYLGCAALRLATYNVHAILEKKSSEKFSGLPSPGAAAGICVVVAYAWKCDFDLTKYAFFLPAYAAVLGLLMVSPIPYTHAGKWLLSVRRNRKRMAVFAAMLFIVGFFRIPGIAALVTLYILAGPALAVWRGVRKLFAAPAGPKPAER</sequence>
<evidence type="ECO:0000256" key="2">
    <source>
        <dbReference type="RuleBase" id="RU003750"/>
    </source>
</evidence>
<dbReference type="RefSeq" id="WP_106054460.1">
    <property type="nucleotide sequence ID" value="NZ_CALXOB010000057.1"/>
</dbReference>
<dbReference type="InterPro" id="IPR000462">
    <property type="entry name" value="CDP-OH_P_trans"/>
</dbReference>
<feature type="transmembrane region" description="Helical" evidence="3">
    <location>
        <begin position="224"/>
        <end position="252"/>
    </location>
</feature>
<protein>
    <recommendedName>
        <fullName evidence="6">CDP-diacylglycerol--serine O-phosphatidyltransferase</fullName>
    </recommendedName>
</protein>
<dbReference type="GO" id="GO:0016780">
    <property type="term" value="F:phosphotransferase activity, for other substituted phosphate groups"/>
    <property type="evidence" value="ECO:0007669"/>
    <property type="project" value="InterPro"/>
</dbReference>
<feature type="transmembrane region" description="Helical" evidence="3">
    <location>
        <begin position="123"/>
        <end position="145"/>
    </location>
</feature>
<evidence type="ECO:0000313" key="5">
    <source>
        <dbReference type="Proteomes" id="UP000435649"/>
    </source>
</evidence>
<comment type="caution">
    <text evidence="4">The sequence shown here is derived from an EMBL/GenBank/DDBJ whole genome shotgun (WGS) entry which is preliminary data.</text>
</comment>
<dbReference type="AlphaFoldDB" id="A0A844G1R7"/>
<dbReference type="PROSITE" id="PS00379">
    <property type="entry name" value="CDP_ALCOHOL_P_TRANSF"/>
    <property type="match status" value="1"/>
</dbReference>
<keyword evidence="3" id="KW-1133">Transmembrane helix</keyword>
<feature type="transmembrane region" description="Helical" evidence="3">
    <location>
        <begin position="21"/>
        <end position="38"/>
    </location>
</feature>
<accession>A0A844G1R7</accession>
<dbReference type="Pfam" id="PF01066">
    <property type="entry name" value="CDP-OH_P_transf"/>
    <property type="match status" value="1"/>
</dbReference>